<sequence length="906" mass="99950">MRNPNATPPAAGNSTAQVPHVPPSDTVGSDRDSATPEVVHGSTTRAKRKASPGGATAAGDRSKRRKTTSRAGSRDGRASEEARREEDFSDEDGRGKDTLDEDGCSEDTSDEDGSGRYDPSSSNMKKGADNAKKGADNAKKGVDNAKKGVDNAKKGADNAKKGSKPIGAMQEYKFVFTQTTTTAILELELLQLYHELQNTASPDEGVDSPALLASVKTADRAVETHPDSEATVHSIEQLLQGVDAIQALLDQQSRAARLYRKTIILGKTRVWTWIDKTLPALARDIMEKDRPEARKAQVLSHDPGWLEQLVRASKDIHLARKATHTFDSSDFAFHAIEDNVTYIYTNAKSVQYMAGDELKAVVCNSVSEVVAGWLNYPRDKNQKLAWFIEALTSSLGEEILTMDYTWKMIREFKAGYIAGGSAPYRSKSSGAATAFKEELARHPISIENTIENTFYKQYQALVNGTMNVSDVQIAGRMGPSWARYAFMWRVALLFIRGSSGTGQGPFRNLLAQDADYYLPIREKAPSRVRATSSEGPYAPATITTVHGIFSALVWRGATYRSEFSKKHGMVYDSWDELSSTIDTIIKDSRRPLKMESEYFASMRAYGQPVKKRTIENGKDYWRSIQDRRWDAFCASSPKRTFSQTIQYFRPAKSDAIFPYLGNLGSFALACDLVYAGVCQTPTYEEMAECIVVLGSGGLGGLVDLELVPEKLSGKKEEKIREVAVALEEVHMFGKHTFDSHDQAEMGLDLITIEHSLWFGVSDDESSSDLCERRRSVLAATNRRTVFSHTPTLHCLVRVEYHGETEEFSPEEIPSMILLKMKETAESHLRTTANNAAVTVPAYFTDSQRQAIKDAGTISSMNVLRIINEPTAAAIVYSLDKKVPQAGGRNVRTSSSISEEELLASLC</sequence>
<keyword evidence="3" id="KW-0067">ATP-binding</keyword>
<evidence type="ECO:0000313" key="5">
    <source>
        <dbReference type="EMBL" id="KAF5331339.1"/>
    </source>
</evidence>
<gene>
    <name evidence="5" type="ORF">D9611_011839</name>
</gene>
<evidence type="ECO:0000313" key="6">
    <source>
        <dbReference type="Proteomes" id="UP000541558"/>
    </source>
</evidence>
<evidence type="ECO:0000256" key="4">
    <source>
        <dbReference type="SAM" id="MobiDB-lite"/>
    </source>
</evidence>
<feature type="compositionally biased region" description="Acidic residues" evidence="4">
    <location>
        <begin position="99"/>
        <end position="112"/>
    </location>
</feature>
<dbReference type="OrthoDB" id="2934473at2759"/>
<dbReference type="AlphaFoldDB" id="A0A8H5BXG3"/>
<feature type="compositionally biased region" description="Basic and acidic residues" evidence="4">
    <location>
        <begin position="126"/>
        <end position="160"/>
    </location>
</feature>
<protein>
    <submittedName>
        <fullName evidence="5">Uncharacterized protein</fullName>
    </submittedName>
</protein>
<feature type="compositionally biased region" description="Basic and acidic residues" evidence="4">
    <location>
        <begin position="72"/>
        <end position="98"/>
    </location>
</feature>
<dbReference type="SUPFAM" id="SSF53067">
    <property type="entry name" value="Actin-like ATPase domain"/>
    <property type="match status" value="1"/>
</dbReference>
<proteinExistence type="inferred from homology"/>
<evidence type="ECO:0000256" key="1">
    <source>
        <dbReference type="ARBA" id="ARBA00007381"/>
    </source>
</evidence>
<reference evidence="5 6" key="1">
    <citation type="journal article" date="2020" name="ISME J.">
        <title>Uncovering the hidden diversity of litter-decomposition mechanisms in mushroom-forming fungi.</title>
        <authorList>
            <person name="Floudas D."/>
            <person name="Bentzer J."/>
            <person name="Ahren D."/>
            <person name="Johansson T."/>
            <person name="Persson P."/>
            <person name="Tunlid A."/>
        </authorList>
    </citation>
    <scope>NUCLEOTIDE SEQUENCE [LARGE SCALE GENOMIC DNA]</scope>
    <source>
        <strain evidence="5 6">CBS 175.51</strain>
    </source>
</reference>
<dbReference type="PANTHER" id="PTHR19375">
    <property type="entry name" value="HEAT SHOCK PROTEIN 70KDA"/>
    <property type="match status" value="1"/>
</dbReference>
<dbReference type="EMBL" id="JAACJK010000114">
    <property type="protein sequence ID" value="KAF5331339.1"/>
    <property type="molecule type" value="Genomic_DNA"/>
</dbReference>
<dbReference type="Gene3D" id="3.30.420.40">
    <property type="match status" value="1"/>
</dbReference>
<accession>A0A8H5BXG3</accession>
<keyword evidence="6" id="KW-1185">Reference proteome</keyword>
<dbReference type="Pfam" id="PF00012">
    <property type="entry name" value="HSP70"/>
    <property type="match status" value="1"/>
</dbReference>
<comment type="similarity">
    <text evidence="1">Belongs to the heat shock protein 70 family.</text>
</comment>
<evidence type="ECO:0000256" key="3">
    <source>
        <dbReference type="ARBA" id="ARBA00022840"/>
    </source>
</evidence>
<dbReference type="InterPro" id="IPR043129">
    <property type="entry name" value="ATPase_NBD"/>
</dbReference>
<dbReference type="FunFam" id="3.30.420.40:FF:000545">
    <property type="entry name" value="Endoplasmic reticulum chaperone BiP"/>
    <property type="match status" value="1"/>
</dbReference>
<organism evidence="5 6">
    <name type="scientific">Ephemerocybe angulata</name>
    <dbReference type="NCBI Taxonomy" id="980116"/>
    <lineage>
        <taxon>Eukaryota</taxon>
        <taxon>Fungi</taxon>
        <taxon>Dikarya</taxon>
        <taxon>Basidiomycota</taxon>
        <taxon>Agaricomycotina</taxon>
        <taxon>Agaricomycetes</taxon>
        <taxon>Agaricomycetidae</taxon>
        <taxon>Agaricales</taxon>
        <taxon>Agaricineae</taxon>
        <taxon>Psathyrellaceae</taxon>
        <taxon>Ephemerocybe</taxon>
    </lineage>
</organism>
<name>A0A8H5BXG3_9AGAR</name>
<keyword evidence="2" id="KW-0547">Nucleotide-binding</keyword>
<dbReference type="Proteomes" id="UP000541558">
    <property type="component" value="Unassembled WGS sequence"/>
</dbReference>
<feature type="region of interest" description="Disordered" evidence="4">
    <location>
        <begin position="1"/>
        <end position="164"/>
    </location>
</feature>
<dbReference type="GO" id="GO:0140662">
    <property type="term" value="F:ATP-dependent protein folding chaperone"/>
    <property type="evidence" value="ECO:0007669"/>
    <property type="project" value="InterPro"/>
</dbReference>
<dbReference type="InterPro" id="IPR013126">
    <property type="entry name" value="Hsp_70_fam"/>
</dbReference>
<dbReference type="GO" id="GO:0005524">
    <property type="term" value="F:ATP binding"/>
    <property type="evidence" value="ECO:0007669"/>
    <property type="project" value="UniProtKB-KW"/>
</dbReference>
<evidence type="ECO:0000256" key="2">
    <source>
        <dbReference type="ARBA" id="ARBA00022741"/>
    </source>
</evidence>
<comment type="caution">
    <text evidence="5">The sequence shown here is derived from an EMBL/GenBank/DDBJ whole genome shotgun (WGS) entry which is preliminary data.</text>
</comment>